<dbReference type="GO" id="GO:0005576">
    <property type="term" value="C:extracellular region"/>
    <property type="evidence" value="ECO:0007669"/>
    <property type="project" value="UniProtKB-SubCell"/>
</dbReference>
<dbReference type="Pfam" id="PF06511">
    <property type="entry name" value="T3SS_TC"/>
    <property type="match status" value="1"/>
</dbReference>
<evidence type="ECO:0000256" key="3">
    <source>
        <dbReference type="ARBA" id="ARBA00022525"/>
    </source>
</evidence>
<dbReference type="EMBL" id="SJTG01000001">
    <property type="protein sequence ID" value="TCI13672.1"/>
    <property type="molecule type" value="Genomic_DNA"/>
</dbReference>
<dbReference type="RefSeq" id="WP_131149546.1">
    <property type="nucleotide sequence ID" value="NZ_SJTG01000001.1"/>
</dbReference>
<reference evidence="7 8" key="1">
    <citation type="submission" date="2019-02" db="EMBL/GenBank/DDBJ databases">
        <title>Dyella amyloliquefaciens sp. nov., isolated from forest soil.</title>
        <authorList>
            <person name="Gao Z.-H."/>
            <person name="Qiu L.-H."/>
        </authorList>
    </citation>
    <scope>NUCLEOTIDE SEQUENCE [LARGE SCALE GENOMIC DNA]</scope>
    <source>
        <strain evidence="7 8">KACC 12747</strain>
    </source>
</reference>
<dbReference type="Proteomes" id="UP000291822">
    <property type="component" value="Unassembled WGS sequence"/>
</dbReference>
<evidence type="ECO:0000256" key="6">
    <source>
        <dbReference type="SAM" id="MobiDB-lite"/>
    </source>
</evidence>
<sequence length="317" mass="35803">MDGFVARPLHQAQARSQESEPDAGTFPVTDIPDLGALSRQMDIWFGPWVRGVAHEGEAEEARRREFDPLGAQLHRRLGDLRDRMAPLGRAPESGQDDPGSGSEPDRKSLIDELLDRVGDTRKNMLDPIKDASSEYGKFYAELQAILAMLSEAVSGDPDDANFVRFKPEKARKAIEDLIRKFKDKALASFPSEEAAKKFLNRLGIDGLEAVKDKDGKWVVRIKLGPLQNVLDSLPKEGELEKDKDGKRLDYVKWNSAKYQGWKSGMESRQDILQNINRVLLDRFSRDYQLYDAALRLLQESIEQLLKAAQQKIDRTPS</sequence>
<dbReference type="AlphaFoldDB" id="A0A4R0YWA1"/>
<keyword evidence="4" id="KW-0843">Virulence</keyword>
<evidence type="ECO:0000256" key="5">
    <source>
        <dbReference type="ARBA" id="ARBA00023054"/>
    </source>
</evidence>
<protein>
    <submittedName>
        <fullName evidence="7">IpaD/SipD/SspD family type III secretion system needle tip protein</fullName>
    </submittedName>
</protein>
<gene>
    <name evidence="7" type="ORF">EZM97_10560</name>
</gene>
<keyword evidence="5" id="KW-0175">Coiled coil</keyword>
<dbReference type="Gene3D" id="1.20.1710.10">
    <property type="entry name" value="IpaD-like"/>
    <property type="match status" value="1"/>
</dbReference>
<keyword evidence="3" id="KW-0964">Secreted</keyword>
<evidence type="ECO:0000256" key="1">
    <source>
        <dbReference type="ARBA" id="ARBA00004613"/>
    </source>
</evidence>
<dbReference type="InterPro" id="IPR009483">
    <property type="entry name" value="IpaD/BipD/SipD"/>
</dbReference>
<organism evidence="7 8">
    <name type="scientific">Dyella soli</name>
    <dbReference type="NCBI Taxonomy" id="522319"/>
    <lineage>
        <taxon>Bacteria</taxon>
        <taxon>Pseudomonadati</taxon>
        <taxon>Pseudomonadota</taxon>
        <taxon>Gammaproteobacteria</taxon>
        <taxon>Lysobacterales</taxon>
        <taxon>Rhodanobacteraceae</taxon>
        <taxon>Dyella</taxon>
    </lineage>
</organism>
<dbReference type="InterPro" id="IPR036708">
    <property type="entry name" value="BipD-like_sf"/>
</dbReference>
<evidence type="ECO:0000313" key="7">
    <source>
        <dbReference type="EMBL" id="TCI13672.1"/>
    </source>
</evidence>
<name>A0A4R0YWA1_9GAMM</name>
<accession>A0A4R0YWA1</accession>
<comment type="subcellular location">
    <subcellularLocation>
        <location evidence="1">Secreted</location>
    </subcellularLocation>
</comment>
<keyword evidence="8" id="KW-1185">Reference proteome</keyword>
<comment type="caution">
    <text evidence="7">The sequence shown here is derived from an EMBL/GenBank/DDBJ whole genome shotgun (WGS) entry which is preliminary data.</text>
</comment>
<feature type="region of interest" description="Disordered" evidence="6">
    <location>
        <begin position="1"/>
        <end position="29"/>
    </location>
</feature>
<evidence type="ECO:0000313" key="8">
    <source>
        <dbReference type="Proteomes" id="UP000291822"/>
    </source>
</evidence>
<evidence type="ECO:0000256" key="4">
    <source>
        <dbReference type="ARBA" id="ARBA00023026"/>
    </source>
</evidence>
<feature type="region of interest" description="Disordered" evidence="6">
    <location>
        <begin position="85"/>
        <end position="107"/>
    </location>
</feature>
<proteinExistence type="inferred from homology"/>
<dbReference type="SUPFAM" id="SSF140693">
    <property type="entry name" value="IpaD-like"/>
    <property type="match status" value="1"/>
</dbReference>
<evidence type="ECO:0000256" key="2">
    <source>
        <dbReference type="ARBA" id="ARBA00007741"/>
    </source>
</evidence>
<comment type="similarity">
    <text evidence="2">Belongs to the invasin protein D family.</text>
</comment>